<dbReference type="InterPro" id="IPR000600">
    <property type="entry name" value="ROK"/>
</dbReference>
<dbReference type="AlphaFoldDB" id="A0A316J8W0"/>
<gene>
    <name evidence="2" type="ORF">DKP76_12720</name>
</gene>
<protein>
    <recommendedName>
        <fullName evidence="4">ROK family transcriptional regulator</fullName>
    </recommendedName>
</protein>
<dbReference type="Gene3D" id="3.30.420.40">
    <property type="match status" value="2"/>
</dbReference>
<dbReference type="InterPro" id="IPR036388">
    <property type="entry name" value="WH-like_DNA-bd_sf"/>
</dbReference>
<keyword evidence="3" id="KW-1185">Reference proteome</keyword>
<evidence type="ECO:0000313" key="3">
    <source>
        <dbReference type="Proteomes" id="UP000245865"/>
    </source>
</evidence>
<evidence type="ECO:0000313" key="2">
    <source>
        <dbReference type="EMBL" id="PWL17608.1"/>
    </source>
</evidence>
<dbReference type="SUPFAM" id="SSF46785">
    <property type="entry name" value="Winged helix' DNA-binding domain"/>
    <property type="match status" value="1"/>
</dbReference>
<dbReference type="Gene3D" id="1.10.10.10">
    <property type="entry name" value="Winged helix-like DNA-binding domain superfamily/Winged helix DNA-binding domain"/>
    <property type="match status" value="1"/>
</dbReference>
<evidence type="ECO:0000256" key="1">
    <source>
        <dbReference type="ARBA" id="ARBA00006479"/>
    </source>
</evidence>
<sequence length="396" mass="43291">MLMIENRHFTDAHQRDCARVVAALHRDDFQSRASLASTLEMTSTAISKIIADLAERHIIVENAGERKNGRGRPATQIALNPLCAGATILSISSRELIGVLIDFKGNILARETRTVGAGANADEMTAIMRSIVSALIAKCPSSMIHVGTSITVTGITDIKNRIWILTSRWPNIRDFNVEEALLPVTPTVYLFRQLDVELNARFTEQGLFAPDSAAILHWGWGIGLAFRTKADTTQFQSGPFGEIGHWRFNILEDRPCGCGNFGCLETAVSLGALLPTIREIHPDTAEDEETVADQIAHMELASRPEIRMAVRLMARALGNVCRILFPGKVFITGPFIANHGIFDLLQSDFEAEGLVGSLTLPTLIPDRSSFDYVLKGAAQPLFECALDRLLGLTGSN</sequence>
<comment type="caution">
    <text evidence="2">The sequence shown here is derived from an EMBL/GenBank/DDBJ whole genome shotgun (WGS) entry which is preliminary data.</text>
</comment>
<dbReference type="Proteomes" id="UP000245865">
    <property type="component" value="Unassembled WGS sequence"/>
</dbReference>
<name>A0A316J8W0_9HYPH</name>
<evidence type="ECO:0008006" key="4">
    <source>
        <dbReference type="Google" id="ProtNLM"/>
    </source>
</evidence>
<proteinExistence type="inferred from homology"/>
<dbReference type="PANTHER" id="PTHR18964">
    <property type="entry name" value="ROK (REPRESSOR, ORF, KINASE) FAMILY"/>
    <property type="match status" value="1"/>
</dbReference>
<dbReference type="EMBL" id="QGDB01000004">
    <property type="protein sequence ID" value="PWL17608.1"/>
    <property type="molecule type" value="Genomic_DNA"/>
</dbReference>
<comment type="similarity">
    <text evidence="1">Belongs to the ROK (NagC/XylR) family.</text>
</comment>
<dbReference type="Pfam" id="PF00480">
    <property type="entry name" value="ROK"/>
    <property type="match status" value="1"/>
</dbReference>
<dbReference type="PANTHER" id="PTHR18964:SF149">
    <property type="entry name" value="BIFUNCTIONAL UDP-N-ACETYLGLUCOSAMINE 2-EPIMERASE_N-ACETYLMANNOSAMINE KINASE"/>
    <property type="match status" value="1"/>
</dbReference>
<dbReference type="SUPFAM" id="SSF53067">
    <property type="entry name" value="Actin-like ATPase domain"/>
    <property type="match status" value="2"/>
</dbReference>
<organism evidence="2 3">
    <name type="scientific">Falsochrobactrum shanghaiense</name>
    <dbReference type="NCBI Taxonomy" id="2201899"/>
    <lineage>
        <taxon>Bacteria</taxon>
        <taxon>Pseudomonadati</taxon>
        <taxon>Pseudomonadota</taxon>
        <taxon>Alphaproteobacteria</taxon>
        <taxon>Hyphomicrobiales</taxon>
        <taxon>Brucellaceae</taxon>
        <taxon>Falsochrobactrum</taxon>
    </lineage>
</organism>
<dbReference type="InterPro" id="IPR043129">
    <property type="entry name" value="ATPase_NBD"/>
</dbReference>
<dbReference type="InterPro" id="IPR036390">
    <property type="entry name" value="WH_DNA-bd_sf"/>
</dbReference>
<reference evidence="2 3" key="1">
    <citation type="submission" date="2018-05" db="EMBL/GenBank/DDBJ databases">
        <title>Comparative genomic sequence analysis between strain HN4 and CCM 8460T (Falsochrobactrum ovis) will provide more evidence to prove that HN4 is a new species of Falsochrobactrum.</title>
        <authorList>
            <person name="Lyu W."/>
            <person name="Sun L."/>
            <person name="Yao L."/>
        </authorList>
    </citation>
    <scope>NUCLEOTIDE SEQUENCE [LARGE SCALE GENOMIC DNA]</scope>
    <source>
        <strain evidence="2 3">HN4</strain>
    </source>
</reference>
<accession>A0A316J8W0</accession>